<dbReference type="Pfam" id="PF00850">
    <property type="entry name" value="Hist_deacetyl"/>
    <property type="match status" value="1"/>
</dbReference>
<dbReference type="GO" id="GO:0000118">
    <property type="term" value="C:histone deacetylase complex"/>
    <property type="evidence" value="ECO:0007669"/>
    <property type="project" value="TreeGrafter"/>
</dbReference>
<dbReference type="InterPro" id="IPR023801">
    <property type="entry name" value="His_deacetylse_dom"/>
</dbReference>
<feature type="region of interest" description="Disordered" evidence="1">
    <location>
        <begin position="1"/>
        <end position="23"/>
    </location>
</feature>
<dbReference type="AlphaFoldDB" id="A0A4Z2GH72"/>
<dbReference type="EMBL" id="SRLO01000533">
    <property type="protein sequence ID" value="TNN52897.1"/>
    <property type="molecule type" value="Genomic_DNA"/>
</dbReference>
<dbReference type="InterPro" id="IPR023696">
    <property type="entry name" value="Ureohydrolase_dom_sf"/>
</dbReference>
<dbReference type="GO" id="GO:0040029">
    <property type="term" value="P:epigenetic regulation of gene expression"/>
    <property type="evidence" value="ECO:0007669"/>
    <property type="project" value="TreeGrafter"/>
</dbReference>
<evidence type="ECO:0000256" key="1">
    <source>
        <dbReference type="SAM" id="MobiDB-lite"/>
    </source>
</evidence>
<protein>
    <submittedName>
        <fullName evidence="3">Histone deacetylase 4</fullName>
    </submittedName>
</protein>
<dbReference type="SUPFAM" id="SSF52768">
    <property type="entry name" value="Arginase/deacetylase"/>
    <property type="match status" value="1"/>
</dbReference>
<reference evidence="3 4" key="1">
    <citation type="submission" date="2019-03" db="EMBL/GenBank/DDBJ databases">
        <title>First draft genome of Liparis tanakae, snailfish: a comprehensive survey of snailfish specific genes.</title>
        <authorList>
            <person name="Kim W."/>
            <person name="Song I."/>
            <person name="Jeong J.-H."/>
            <person name="Kim D."/>
            <person name="Kim S."/>
            <person name="Ryu S."/>
            <person name="Song J.Y."/>
            <person name="Lee S.K."/>
        </authorList>
    </citation>
    <scope>NUCLEOTIDE SEQUENCE [LARGE SCALE GENOMIC DNA]</scope>
    <source>
        <tissue evidence="3">Muscle</tissue>
    </source>
</reference>
<dbReference type="PANTHER" id="PTHR10625">
    <property type="entry name" value="HISTONE DEACETYLASE HDAC1-RELATED"/>
    <property type="match status" value="1"/>
</dbReference>
<dbReference type="GO" id="GO:0004407">
    <property type="term" value="F:histone deacetylase activity"/>
    <property type="evidence" value="ECO:0007669"/>
    <property type="project" value="TreeGrafter"/>
</dbReference>
<name>A0A4Z2GH72_9TELE</name>
<keyword evidence="4" id="KW-1185">Reference proteome</keyword>
<feature type="domain" description="Histone deacetylase" evidence="2">
    <location>
        <begin position="71"/>
        <end position="127"/>
    </location>
</feature>
<dbReference type="PANTHER" id="PTHR10625:SF33">
    <property type="entry name" value="HISTONE DEACETYLASE 4"/>
    <property type="match status" value="1"/>
</dbReference>
<proteinExistence type="predicted"/>
<dbReference type="Gene3D" id="3.40.800.20">
    <property type="entry name" value="Histone deacetylase domain"/>
    <property type="match status" value="1"/>
</dbReference>
<organism evidence="3 4">
    <name type="scientific">Liparis tanakae</name>
    <name type="common">Tanaka's snailfish</name>
    <dbReference type="NCBI Taxonomy" id="230148"/>
    <lineage>
        <taxon>Eukaryota</taxon>
        <taxon>Metazoa</taxon>
        <taxon>Chordata</taxon>
        <taxon>Craniata</taxon>
        <taxon>Vertebrata</taxon>
        <taxon>Euteleostomi</taxon>
        <taxon>Actinopterygii</taxon>
        <taxon>Neopterygii</taxon>
        <taxon>Teleostei</taxon>
        <taxon>Neoteleostei</taxon>
        <taxon>Acanthomorphata</taxon>
        <taxon>Eupercaria</taxon>
        <taxon>Perciformes</taxon>
        <taxon>Cottioidei</taxon>
        <taxon>Cottales</taxon>
        <taxon>Liparidae</taxon>
        <taxon>Liparis</taxon>
    </lineage>
</organism>
<comment type="caution">
    <text evidence="3">The sequence shown here is derived from an EMBL/GenBank/DDBJ whole genome shotgun (WGS) entry which is preliminary data.</text>
</comment>
<dbReference type="OrthoDB" id="424012at2759"/>
<evidence type="ECO:0000259" key="2">
    <source>
        <dbReference type="Pfam" id="PF00850"/>
    </source>
</evidence>
<accession>A0A4Z2GH72</accession>
<evidence type="ECO:0000313" key="4">
    <source>
        <dbReference type="Proteomes" id="UP000314294"/>
    </source>
</evidence>
<feature type="compositionally biased region" description="Polar residues" evidence="1">
    <location>
        <begin position="8"/>
        <end position="17"/>
    </location>
</feature>
<evidence type="ECO:0000313" key="3">
    <source>
        <dbReference type="EMBL" id="TNN52897.1"/>
    </source>
</evidence>
<gene>
    <name evidence="3" type="primary">HDAC4_6</name>
    <name evidence="3" type="ORF">EYF80_036910</name>
</gene>
<sequence>MTHALSVSFPSATTNKLRTPPLASPSDSCVYVRLCCVVVGWCGVSSFGEPEKPVASGVQGALLPHSQQTSAVFLRTVVMPIANEFAPDVVLVSSGFDAVDGHAPPLGGYKLTAKPSQEHTRSARRIGMAPGPAKAISVCPSTGLSGGLEEVTGWVPRGAGNVKIGRRQGASVESALQDAPLALSAGGPLAGTHLRVLDPIPDEVLQQTPNANAVHSMETVLEIHSES</sequence>
<dbReference type="InterPro" id="IPR037138">
    <property type="entry name" value="His_deacetylse_dom_sf"/>
</dbReference>
<dbReference type="Proteomes" id="UP000314294">
    <property type="component" value="Unassembled WGS sequence"/>
</dbReference>